<organism evidence="3 4">
    <name type="scientific">Duganella radicis</name>
    <dbReference type="NCBI Taxonomy" id="551988"/>
    <lineage>
        <taxon>Bacteria</taxon>
        <taxon>Pseudomonadati</taxon>
        <taxon>Pseudomonadota</taxon>
        <taxon>Betaproteobacteria</taxon>
        <taxon>Burkholderiales</taxon>
        <taxon>Oxalobacteraceae</taxon>
        <taxon>Telluria group</taxon>
        <taxon>Duganella</taxon>
    </lineage>
</organism>
<dbReference type="InterPro" id="IPR003423">
    <property type="entry name" value="OMP_efflux"/>
</dbReference>
<dbReference type="SUPFAM" id="SSF56954">
    <property type="entry name" value="Outer membrane efflux proteins (OEP)"/>
    <property type="match status" value="1"/>
</dbReference>
<dbReference type="Pfam" id="PF02321">
    <property type="entry name" value="OEP"/>
    <property type="match status" value="2"/>
</dbReference>
<dbReference type="GO" id="GO:0015562">
    <property type="term" value="F:efflux transmembrane transporter activity"/>
    <property type="evidence" value="ECO:0007669"/>
    <property type="project" value="InterPro"/>
</dbReference>
<gene>
    <name evidence="3" type="ORF">GM676_01980</name>
</gene>
<dbReference type="AlphaFoldDB" id="A0A6L6PBJ1"/>
<keyword evidence="2" id="KW-0812">Transmembrane</keyword>
<dbReference type="OrthoDB" id="9770517at2"/>
<keyword evidence="2" id="KW-0472">Membrane</keyword>
<comment type="subcellular location">
    <subcellularLocation>
        <location evidence="2">Cell membrane</location>
        <topology evidence="2">Lipid-anchor</topology>
    </subcellularLocation>
</comment>
<comment type="similarity">
    <text evidence="1 2">Belongs to the outer membrane factor (OMF) (TC 1.B.17) family.</text>
</comment>
<reference evidence="3 4" key="1">
    <citation type="submission" date="2019-11" db="EMBL/GenBank/DDBJ databases">
        <title>Type strains purchased from KCTC, JCM and DSMZ.</title>
        <authorList>
            <person name="Lu H."/>
        </authorList>
    </citation>
    <scope>NUCLEOTIDE SEQUENCE [LARGE SCALE GENOMIC DNA]</scope>
    <source>
        <strain evidence="3 4">KCTC 22382</strain>
    </source>
</reference>
<keyword evidence="4" id="KW-1185">Reference proteome</keyword>
<evidence type="ECO:0000313" key="3">
    <source>
        <dbReference type="EMBL" id="MTV36350.1"/>
    </source>
</evidence>
<dbReference type="Gene3D" id="1.20.1600.10">
    <property type="entry name" value="Outer membrane efflux proteins (OEP)"/>
    <property type="match status" value="1"/>
</dbReference>
<dbReference type="Proteomes" id="UP000475582">
    <property type="component" value="Unassembled WGS sequence"/>
</dbReference>
<dbReference type="PANTHER" id="PTHR30203">
    <property type="entry name" value="OUTER MEMBRANE CATION EFFLUX PROTEIN"/>
    <property type="match status" value="1"/>
</dbReference>
<name>A0A6L6PBJ1_9BURK</name>
<accession>A0A6L6PBJ1</accession>
<comment type="caution">
    <text evidence="3">The sequence shown here is derived from an EMBL/GenBank/DDBJ whole genome shotgun (WGS) entry which is preliminary data.</text>
</comment>
<evidence type="ECO:0000256" key="2">
    <source>
        <dbReference type="RuleBase" id="RU362097"/>
    </source>
</evidence>
<proteinExistence type="inferred from homology"/>
<evidence type="ECO:0000313" key="4">
    <source>
        <dbReference type="Proteomes" id="UP000475582"/>
    </source>
</evidence>
<dbReference type="NCBIfam" id="TIGR01845">
    <property type="entry name" value="outer_NodT"/>
    <property type="match status" value="1"/>
</dbReference>
<evidence type="ECO:0000256" key="1">
    <source>
        <dbReference type="ARBA" id="ARBA00007613"/>
    </source>
</evidence>
<dbReference type="RefSeq" id="WP_155461687.1">
    <property type="nucleotide sequence ID" value="NZ_WNKY01000001.1"/>
</dbReference>
<keyword evidence="2" id="KW-0449">Lipoprotein</keyword>
<keyword evidence="2" id="KW-0564">Palmitate</keyword>
<protein>
    <submittedName>
        <fullName evidence="3">Efflux transporter outer membrane subunit</fullName>
    </submittedName>
</protein>
<dbReference type="Gene3D" id="2.20.200.10">
    <property type="entry name" value="Outer membrane efflux proteins (OEP)"/>
    <property type="match status" value="1"/>
</dbReference>
<dbReference type="InterPro" id="IPR010131">
    <property type="entry name" value="MdtP/NodT-like"/>
</dbReference>
<dbReference type="PANTHER" id="PTHR30203:SF25">
    <property type="entry name" value="OUTER MEMBRANE PROTEIN-RELATED"/>
    <property type="match status" value="1"/>
</dbReference>
<dbReference type="PROSITE" id="PS51257">
    <property type="entry name" value="PROKAR_LIPOPROTEIN"/>
    <property type="match status" value="1"/>
</dbReference>
<keyword evidence="2" id="KW-1134">Transmembrane beta strand</keyword>
<dbReference type="GO" id="GO:0005886">
    <property type="term" value="C:plasma membrane"/>
    <property type="evidence" value="ECO:0007669"/>
    <property type="project" value="UniProtKB-SubCell"/>
</dbReference>
<dbReference type="EMBL" id="WNKY01000001">
    <property type="protein sequence ID" value="MTV36350.1"/>
    <property type="molecule type" value="Genomic_DNA"/>
</dbReference>
<sequence length="458" mass="48398">MRSRRYGVVLGALLSACQSWGVHPLEGSLIPVLPGVPIPDRWSRTENTADHDPGSLSAWWQHFGDATLSALIDRAVRESTDMAVAEAHLQQARALRDLAGANLSGYVNAGVVARSARPSYAATLNTYQAGLDASWEPDLFGARRQAWSAGEAELLARTLTLADTRVSISAEVALAYIQLRGVQQRQAAARSNQMRLHVLRDLAAPGAELDRERVRAALALSGADLAELTLSRAQLEHSLAALCGMAPQALALELAFHVPVPQAAYGLALSLPADTLRQRPDVRSAAARVEAAVARLGEADAARKPLVRLEGSIGLHGIGVGGAGGVLRGLLGSVSGVAFDGGAARAQVAAQQGSVLESYAYYRGAVLLALREVEDALVSVQAARDRLSALREAVDAAQSAAGLARRDYQSGERDMELALATQQVLFHSEDELARAAVADSAAYVRLYKALGGGWQPEH</sequence>